<sequence length="398" mass="45653">MKKIYYFFLVGVLFFMGCKVDNSISNNPWKYIASQLEKLELNADNAVHVQSNGKKLVSPRSLGDSGELKMVPSSDWCSGFFPGCLWLMYEQSREERWKESAQKYTGQLADQQFNGRTHDMGFKMYCSYGNGYRLTHNPEYRNILIQSAKTLITRFNPKVGCLRSWDHHQDQWKFPVIIDNMMNLELLFWATRETGDSTYYKIAVSHAQTTIKNHFRTDYSSWHVVDYNPETGEVVQKQTHQGYADVSSWARGQAWALYGFTMVYSETKQIEFLQQAEHIAYFILNHKNMPGDLVPYWDFDAPNIPDEPRDASAAAVIASALLELSGYSSGQSATYLGKAKQILKSLTNSYRSAAGNNHGFLLDHSTGSKPHDSEVDIPLIYADYYYMESLIRLANYFD</sequence>
<dbReference type="PROSITE" id="PS51257">
    <property type="entry name" value="PROKAR_LIPOPROTEIN"/>
    <property type="match status" value="1"/>
</dbReference>
<dbReference type="Pfam" id="PF07470">
    <property type="entry name" value="Glyco_hydro_88"/>
    <property type="match status" value="1"/>
</dbReference>
<dbReference type="SUPFAM" id="SSF48208">
    <property type="entry name" value="Six-hairpin glycosidases"/>
    <property type="match status" value="1"/>
</dbReference>
<dbReference type="PANTHER" id="PTHR36845">
    <property type="entry name" value="HYDROLASE, PUTATIVE (AFU_ORTHOLOGUE AFUA_7G05090)-RELATED"/>
    <property type="match status" value="1"/>
</dbReference>
<dbReference type="InterPro" id="IPR012341">
    <property type="entry name" value="6hp_glycosidase-like_sf"/>
</dbReference>
<reference evidence="5 6" key="1">
    <citation type="submission" date="2014-09" db="EMBL/GenBank/DDBJ databases">
        <title>Draft Genome Sequence of Draconibacterium sp. JN14CK-3.</title>
        <authorList>
            <person name="Dong C."/>
            <person name="Lai Q."/>
            <person name="Shao Z."/>
        </authorList>
    </citation>
    <scope>NUCLEOTIDE SEQUENCE [LARGE SCALE GENOMIC DNA]</scope>
    <source>
        <strain evidence="5 6">JN14CK-3</strain>
    </source>
</reference>
<keyword evidence="1 5" id="KW-0378">Hydrolase</keyword>
<evidence type="ECO:0000256" key="3">
    <source>
        <dbReference type="PIRSR" id="PIRSR610905-1"/>
    </source>
</evidence>
<organism evidence="5 6">
    <name type="scientific">Draconibacterium sediminis</name>
    <dbReference type="NCBI Taxonomy" id="1544798"/>
    <lineage>
        <taxon>Bacteria</taxon>
        <taxon>Pseudomonadati</taxon>
        <taxon>Bacteroidota</taxon>
        <taxon>Bacteroidia</taxon>
        <taxon>Marinilabiliales</taxon>
        <taxon>Prolixibacteraceae</taxon>
        <taxon>Draconibacterium</taxon>
    </lineage>
</organism>
<dbReference type="EMBL" id="JRHC01000002">
    <property type="protein sequence ID" value="KJF43575.1"/>
    <property type="molecule type" value="Genomic_DNA"/>
</dbReference>
<evidence type="ECO:0000313" key="5">
    <source>
        <dbReference type="EMBL" id="KJF43575.1"/>
    </source>
</evidence>
<evidence type="ECO:0000256" key="1">
    <source>
        <dbReference type="ARBA" id="ARBA00022801"/>
    </source>
</evidence>
<protein>
    <submittedName>
        <fullName evidence="5">Glucuronyl hydrolase</fullName>
    </submittedName>
</protein>
<evidence type="ECO:0000256" key="4">
    <source>
        <dbReference type="PIRSR" id="PIRSR610905-2"/>
    </source>
</evidence>
<accession>A0A0D8J995</accession>
<dbReference type="Proteomes" id="UP000032544">
    <property type="component" value="Unassembled WGS sequence"/>
</dbReference>
<dbReference type="RefSeq" id="WP_045029283.1">
    <property type="nucleotide sequence ID" value="NZ_JRHC01000002.1"/>
</dbReference>
<evidence type="ECO:0000256" key="2">
    <source>
        <dbReference type="ARBA" id="ARBA00038358"/>
    </source>
</evidence>
<feature type="binding site" evidence="4">
    <location>
        <position position="255"/>
    </location>
    <ligand>
        <name>substrate</name>
    </ligand>
</feature>
<dbReference type="PANTHER" id="PTHR36845:SF1">
    <property type="entry name" value="HYDROLASE, PUTATIVE (AFU_ORTHOLOGUE AFUA_7G05090)-RELATED"/>
    <property type="match status" value="1"/>
</dbReference>
<feature type="active site" description="Nucleophile" evidence="3">
    <location>
        <position position="119"/>
    </location>
</feature>
<dbReference type="GO" id="GO:0000272">
    <property type="term" value="P:polysaccharide catabolic process"/>
    <property type="evidence" value="ECO:0007669"/>
    <property type="project" value="TreeGrafter"/>
</dbReference>
<dbReference type="InterPro" id="IPR008928">
    <property type="entry name" value="6-hairpin_glycosidase_sf"/>
</dbReference>
<evidence type="ECO:0000313" key="6">
    <source>
        <dbReference type="Proteomes" id="UP000032544"/>
    </source>
</evidence>
<comment type="caution">
    <text evidence="5">The sequence shown here is derived from an EMBL/GenBank/DDBJ whole genome shotgun (WGS) entry which is preliminary data.</text>
</comment>
<feature type="binding site" evidence="4">
    <location>
        <position position="251"/>
    </location>
    <ligand>
        <name>substrate</name>
    </ligand>
</feature>
<dbReference type="STRING" id="1544798.LH29_10655"/>
<dbReference type="GO" id="GO:0052757">
    <property type="term" value="F:chondroitin hydrolase activity"/>
    <property type="evidence" value="ECO:0007669"/>
    <property type="project" value="TreeGrafter"/>
</dbReference>
<feature type="binding site" evidence="4">
    <location>
        <position position="179"/>
    </location>
    <ligand>
        <name>substrate</name>
    </ligand>
</feature>
<feature type="binding site" evidence="4">
    <location>
        <position position="368"/>
    </location>
    <ligand>
        <name>substrate</name>
    </ligand>
</feature>
<name>A0A0D8J995_9BACT</name>
<dbReference type="PATRIC" id="fig|1544798.3.peg.2283"/>
<dbReference type="Gene3D" id="1.50.10.10">
    <property type="match status" value="1"/>
</dbReference>
<comment type="similarity">
    <text evidence="2">Belongs to the glycosyl hydrolase 88 family.</text>
</comment>
<dbReference type="InterPro" id="IPR010905">
    <property type="entry name" value="Glyco_hydro_88"/>
</dbReference>
<feature type="binding site" evidence="4">
    <location>
        <position position="119"/>
    </location>
    <ligand>
        <name>substrate</name>
    </ligand>
</feature>
<keyword evidence="6" id="KW-1185">Reference proteome</keyword>
<proteinExistence type="inferred from homology"/>
<feature type="binding site" evidence="4">
    <location>
        <position position="239"/>
    </location>
    <ligand>
        <name>substrate</name>
    </ligand>
</feature>
<gene>
    <name evidence="5" type="ORF">LH29_10655</name>
</gene>
<dbReference type="InterPro" id="IPR052369">
    <property type="entry name" value="UG_Glycosaminoglycan_Hydrolase"/>
</dbReference>
<feature type="active site" description="Proton donor" evidence="3">
    <location>
        <position position="179"/>
    </location>
</feature>
<dbReference type="AlphaFoldDB" id="A0A0D8J995"/>